<accession>A0A6I6DGY1</accession>
<evidence type="ECO:0000313" key="1">
    <source>
        <dbReference type="EMBL" id="QGT99630.1"/>
    </source>
</evidence>
<dbReference type="AlphaFoldDB" id="A0A6I6DGY1"/>
<name>A0A6I6DGY1_9FIRM</name>
<organism evidence="1 2">
    <name type="scientific">Candidatus Syntrophocurvum alkaliphilum</name>
    <dbReference type="NCBI Taxonomy" id="2293317"/>
    <lineage>
        <taxon>Bacteria</taxon>
        <taxon>Bacillati</taxon>
        <taxon>Bacillota</taxon>
        <taxon>Clostridia</taxon>
        <taxon>Eubacteriales</taxon>
        <taxon>Syntrophomonadaceae</taxon>
        <taxon>Candidatus Syntrophocurvum</taxon>
    </lineage>
</organism>
<sequence length="116" mass="13441">MSLKENFEKSFTVSDSAAEKMWDMWLVSLGSLSWTQDQLESMLNKYVEQRKIAREESTKIIEELMGQTKKNQQQMQKLFQDAVIQALENANIPTTNNIQDLNKKVDELSAKVDKLK</sequence>
<dbReference type="PANTHER" id="PTHR38664:SF1">
    <property type="entry name" value="SLR0058 PROTEIN"/>
    <property type="match status" value="1"/>
</dbReference>
<dbReference type="RefSeq" id="WP_156203508.1">
    <property type="nucleotide sequence ID" value="NZ_CP046457.1"/>
</dbReference>
<dbReference type="OrthoDB" id="2086187at2"/>
<dbReference type="KEGG" id="salq:SYNTR_1037"/>
<proteinExistence type="predicted"/>
<gene>
    <name evidence="1" type="ORF">SYNTR_1037</name>
</gene>
<protein>
    <submittedName>
        <fullName evidence="1">Uncharacterized protein</fullName>
    </submittedName>
</protein>
<evidence type="ECO:0000313" key="2">
    <source>
        <dbReference type="Proteomes" id="UP000426444"/>
    </source>
</evidence>
<dbReference type="InterPro" id="IPR008769">
    <property type="entry name" value="PhaF_PhaI"/>
</dbReference>
<keyword evidence="2" id="KW-1185">Reference proteome</keyword>
<dbReference type="EMBL" id="CP046457">
    <property type="protein sequence ID" value="QGT99630.1"/>
    <property type="molecule type" value="Genomic_DNA"/>
</dbReference>
<dbReference type="Pfam" id="PF05597">
    <property type="entry name" value="Phasin"/>
    <property type="match status" value="1"/>
</dbReference>
<dbReference type="Proteomes" id="UP000426444">
    <property type="component" value="Chromosome"/>
</dbReference>
<dbReference type="PANTHER" id="PTHR38664">
    <property type="entry name" value="SLR0058 PROTEIN"/>
    <property type="match status" value="1"/>
</dbReference>
<reference evidence="2" key="1">
    <citation type="journal article" date="2019" name="Microbiology">
        <title>Complete Genome Sequence of an Uncultured Bacterium of the Candidate Phylum Bipolaricaulota.</title>
        <authorList>
            <person name="Kadnikov V.V."/>
            <person name="Mardanov A.V."/>
            <person name="Beletsky A.V."/>
            <person name="Frank Y.A."/>
            <person name="Karnachuk O.V."/>
            <person name="Ravin N.V."/>
        </authorList>
    </citation>
    <scope>NUCLEOTIDE SEQUENCE [LARGE SCALE GENOMIC DNA]</scope>
</reference>